<dbReference type="Proteomes" id="UP000183816">
    <property type="component" value="Unassembled WGS sequence"/>
</dbReference>
<gene>
    <name evidence="1" type="ORF">SAMN05216347_103212</name>
</gene>
<organism evidence="1 2">
    <name type="scientific">Streptococcus equinus</name>
    <name type="common">Streptococcus bovis</name>
    <dbReference type="NCBI Taxonomy" id="1335"/>
    <lineage>
        <taxon>Bacteria</taxon>
        <taxon>Bacillati</taxon>
        <taxon>Bacillota</taxon>
        <taxon>Bacilli</taxon>
        <taxon>Lactobacillales</taxon>
        <taxon>Streptococcaceae</taxon>
        <taxon>Streptococcus</taxon>
    </lineage>
</organism>
<dbReference type="InterPro" id="IPR019493">
    <property type="entry name" value="Bacteriocin_IIb_lactacin-rel"/>
</dbReference>
<dbReference type="EMBL" id="FNJK01000003">
    <property type="protein sequence ID" value="SDO95543.1"/>
    <property type="molecule type" value="Genomic_DNA"/>
</dbReference>
<dbReference type="AlphaFoldDB" id="A0A1H0NSC8"/>
<dbReference type="OrthoDB" id="2231016at2"/>
<evidence type="ECO:0000313" key="2">
    <source>
        <dbReference type="Proteomes" id="UP000183816"/>
    </source>
</evidence>
<sequence>MKDLETKELERIIGGNQRAGEVFLSAAAGAAQGVPVCMQTGVAIQPGAMLACAGVGAALGVVFPH</sequence>
<accession>A0A1H0NSC8</accession>
<evidence type="ECO:0000313" key="1">
    <source>
        <dbReference type="EMBL" id="SDO95543.1"/>
    </source>
</evidence>
<dbReference type="RefSeq" id="WP_074482421.1">
    <property type="nucleotide sequence ID" value="NZ_FNJK01000003.1"/>
</dbReference>
<dbReference type="GO" id="GO:0042742">
    <property type="term" value="P:defense response to bacterium"/>
    <property type="evidence" value="ECO:0007669"/>
    <property type="project" value="InterPro"/>
</dbReference>
<proteinExistence type="predicted"/>
<protein>
    <submittedName>
        <fullName evidence="1">Bacteriocin class II with double-glycine leader peptide</fullName>
    </submittedName>
</protein>
<name>A0A1H0NSC8_STREI</name>
<dbReference type="Pfam" id="PF10439">
    <property type="entry name" value="Bacteriocin_IIc"/>
    <property type="match status" value="1"/>
</dbReference>
<reference evidence="1 2" key="1">
    <citation type="submission" date="2016-10" db="EMBL/GenBank/DDBJ databases">
        <authorList>
            <person name="de Groot N.N."/>
        </authorList>
    </citation>
    <scope>NUCLEOTIDE SEQUENCE [LARGE SCALE GENOMIC DNA]</scope>
    <source>
        <strain evidence="1 2">Sb04</strain>
    </source>
</reference>